<dbReference type="EMBL" id="NQMN01000002">
    <property type="protein sequence ID" value="PAF54771.1"/>
    <property type="molecule type" value="Genomic_DNA"/>
</dbReference>
<reference evidence="2" key="1">
    <citation type="submission" date="2017-08" db="EMBL/GenBank/DDBJ databases">
        <authorList>
            <person name="Alvarez-Ponce D."/>
            <person name="Weitzman C.L."/>
            <person name="Tillett R.L."/>
            <person name="Sandmeier F.C."/>
            <person name="Tracy C.R."/>
        </authorList>
    </citation>
    <scope>NUCLEOTIDE SEQUENCE [LARGE SCALE GENOMIC DNA]</scope>
    <source>
        <strain evidence="2">PS6</strain>
    </source>
</reference>
<dbReference type="Proteomes" id="UP000217033">
    <property type="component" value="Unassembled WGS sequence"/>
</dbReference>
<organism evidence="2 3">
    <name type="scientific">Mycoplasmopsis agassizii</name>
    <dbReference type="NCBI Taxonomy" id="33922"/>
    <lineage>
        <taxon>Bacteria</taxon>
        <taxon>Bacillati</taxon>
        <taxon>Mycoplasmatota</taxon>
        <taxon>Mycoplasmoidales</taxon>
        <taxon>Metamycoplasmataceae</taxon>
        <taxon>Mycoplasmopsis</taxon>
    </lineage>
</organism>
<sequence>MKLEELLGEYKKENEWVINIENRIETSSFITTKIKSKKIDSEDLSKKKKLGTYKIFSDQTMNNVVRYIVIKKLIEKRKRDWRTILSTSEFEKSKPLESWNIKIEDYKKNISETKEITVEKIKPSYDLEKPRADFELVDAIRYIEKSAEVNKLEHDLKNNKLFIKIKKRDLERLEDEFLSNNSSVTKKDLDDQNKKIVEEIKSKNKNLDLLNNQIDLINTYIVQLNEMRTKEFQDYYEKHENLKFHSDYFKAKLSSANLNRLAHVLVINQNKNLTILNQKITEENNEIIDEMLSNFKNYEQPTNSEDWPVEYRKLKKLTLIEAPKNTHKPSNRYTFKLLRNRIKFTLKALNNTWYKEYLDKRNDWVKHWIKNPNFWLKGFRYKKPKFIWSDVNYENYTFKKLNIDLDVITYGDFFNDTSLFTLYASKDPNYKIKWGLELMSHYLLGLVDNKLSKHFRSIKFLVVIKPIINQCHVARIDDIDYWKWKSLAEKLGINNFEELWKLRN</sequence>
<keyword evidence="1" id="KW-0175">Coiled coil</keyword>
<feature type="coiled-coil region" evidence="1">
    <location>
        <begin position="186"/>
        <end position="213"/>
    </location>
</feature>
<keyword evidence="3" id="KW-1185">Reference proteome</keyword>
<accession>A0ABX4H4F5</accession>
<protein>
    <submittedName>
        <fullName evidence="2">Uncharacterized protein</fullName>
    </submittedName>
</protein>
<proteinExistence type="predicted"/>
<evidence type="ECO:0000256" key="1">
    <source>
        <dbReference type="SAM" id="Coils"/>
    </source>
</evidence>
<name>A0ABX4H4F5_9BACT</name>
<comment type="caution">
    <text evidence="2">The sequence shown here is derived from an EMBL/GenBank/DDBJ whole genome shotgun (WGS) entry which is preliminary data.</text>
</comment>
<evidence type="ECO:0000313" key="3">
    <source>
        <dbReference type="Proteomes" id="UP000217033"/>
    </source>
</evidence>
<evidence type="ECO:0000313" key="2">
    <source>
        <dbReference type="EMBL" id="PAF54771.1"/>
    </source>
</evidence>
<dbReference type="RefSeq" id="WP_084232793.1">
    <property type="nucleotide sequence ID" value="NZ_FWXE01000015.1"/>
</dbReference>
<gene>
    <name evidence="2" type="ORF">CJF60_03475</name>
</gene>